<dbReference type="InterPro" id="IPR019267">
    <property type="entry name" value="CRISPR-assoc_Cas6_C"/>
</dbReference>
<dbReference type="AlphaFoldDB" id="A0A317CSA5"/>
<accession>A0A317CSA5</accession>
<dbReference type="RefSeq" id="WP_109821586.1">
    <property type="nucleotide sequence ID" value="NZ_QGKL01000006.1"/>
</dbReference>
<dbReference type="Proteomes" id="UP000245506">
    <property type="component" value="Unassembled WGS sequence"/>
</dbReference>
<comment type="caution">
    <text evidence="2">The sequence shown here is derived from an EMBL/GenBank/DDBJ whole genome shotgun (WGS) entry which is preliminary data.</text>
</comment>
<protein>
    <submittedName>
        <fullName evidence="2">CRISPR-associated protein Cas6</fullName>
    </submittedName>
</protein>
<reference evidence="2 3" key="1">
    <citation type="submission" date="2018-05" db="EMBL/GenBank/DDBJ databases">
        <title>Leucothrix arctica sp. nov., isolated from Arctic seawater.</title>
        <authorList>
            <person name="Choi A."/>
            <person name="Baek K."/>
        </authorList>
    </citation>
    <scope>NUCLEOTIDE SEQUENCE [LARGE SCALE GENOMIC DNA]</scope>
    <source>
        <strain evidence="2 3">IMCC9719</strain>
    </source>
</reference>
<evidence type="ECO:0000259" key="1">
    <source>
        <dbReference type="Pfam" id="PF10040"/>
    </source>
</evidence>
<dbReference type="Pfam" id="PF10040">
    <property type="entry name" value="CRISPR_Cas6"/>
    <property type="match status" value="1"/>
</dbReference>
<sequence length="313" mass="35171">MAQYRLKAIAKEDIQLPAYTGSAWRGLFGHALRSAVCVTGKPECKGCLLYQNCVYSYVFETPPPAGTQVMRKYTAAPHPFVLIPNANQSTEVKQGDELLLDFTLFGKANQHLPYILYALEKAGERGLGTKQGQFSVTSLWQQQDDWQCIYEAGGSLQALPQQLPVIPECPQGEVVLRLETPLRLRLKEREVGPKNLDFYSLFSVLMRRLSMLRQFHTDTQLALDFKELSDQARAMTILRSELHWHDWSRYSSRQKTSVKMGGLMGSITLDGANLKAFWSILYLGQFIHAGKGTGMGLGRFTLHAENVVPKVSL</sequence>
<dbReference type="OrthoDB" id="9787241at2"/>
<organism evidence="2 3">
    <name type="scientific">Leucothrix arctica</name>
    <dbReference type="NCBI Taxonomy" id="1481894"/>
    <lineage>
        <taxon>Bacteria</taxon>
        <taxon>Pseudomonadati</taxon>
        <taxon>Pseudomonadota</taxon>
        <taxon>Gammaproteobacteria</taxon>
        <taxon>Thiotrichales</taxon>
        <taxon>Thiotrichaceae</taxon>
        <taxon>Leucothrix</taxon>
    </lineage>
</organism>
<evidence type="ECO:0000313" key="3">
    <source>
        <dbReference type="Proteomes" id="UP000245506"/>
    </source>
</evidence>
<feature type="domain" description="CRISPR-associated protein Cas6 C-terminal" evidence="1">
    <location>
        <begin position="176"/>
        <end position="299"/>
    </location>
</feature>
<keyword evidence="3" id="KW-1185">Reference proteome</keyword>
<dbReference type="EMBL" id="QGKL01000006">
    <property type="protein sequence ID" value="PWQ99320.1"/>
    <property type="molecule type" value="Genomic_DNA"/>
</dbReference>
<proteinExistence type="predicted"/>
<dbReference type="Gene3D" id="3.30.70.1900">
    <property type="match status" value="1"/>
</dbReference>
<name>A0A317CSA5_9GAMM</name>
<gene>
    <name evidence="2" type="ORF">DKT75_01065</name>
</gene>
<evidence type="ECO:0000313" key="2">
    <source>
        <dbReference type="EMBL" id="PWQ99320.1"/>
    </source>
</evidence>